<dbReference type="AlphaFoldDB" id="A0A7G9GW56"/>
<accession>A0A7G9GW56</accession>
<sequence length="190" mass="20146">MKKSLLAMIILSTAAFGANPGQDTPTESTHKGEVGVPMEVRVTVLPQGPQLVLLDENDVLINKLVFDHGSMVAGLSQKSTLEKEVRLARADGKPFGENTRTYKAKFEAKDLNGNAIAGDGSKNLTLNGHGAASGETVDSTLNYRTDDITVSTKDKMVMTKVTSIIDAIPSSQNSGLYIGSGTFNATLTMD</sequence>
<organism evidence="2 3">
    <name type="scientific">Fusobacterium hominis</name>
    <dbReference type="NCBI Taxonomy" id="2764326"/>
    <lineage>
        <taxon>Bacteria</taxon>
        <taxon>Fusobacteriati</taxon>
        <taxon>Fusobacteriota</taxon>
        <taxon>Fusobacteriia</taxon>
        <taxon>Fusobacteriales</taxon>
        <taxon>Fusobacteriaceae</taxon>
        <taxon>Fusobacterium</taxon>
    </lineage>
</organism>
<evidence type="ECO:0000313" key="3">
    <source>
        <dbReference type="Proteomes" id="UP000515913"/>
    </source>
</evidence>
<evidence type="ECO:0000313" key="2">
    <source>
        <dbReference type="EMBL" id="QNM15038.1"/>
    </source>
</evidence>
<feature type="chain" id="PRO_5028905272" evidence="1">
    <location>
        <begin position="18"/>
        <end position="190"/>
    </location>
</feature>
<keyword evidence="1" id="KW-0732">Signal</keyword>
<name>A0A7G9GW56_9FUSO</name>
<dbReference type="KEGG" id="fho:H9Q81_08980"/>
<reference evidence="2 3" key="1">
    <citation type="submission" date="2020-08" db="EMBL/GenBank/DDBJ databases">
        <authorList>
            <person name="Liu C."/>
            <person name="Sun Q."/>
        </authorList>
    </citation>
    <scope>NUCLEOTIDE SEQUENCE [LARGE SCALE GENOMIC DNA]</scope>
    <source>
        <strain evidence="2 3">NSJ-57</strain>
    </source>
</reference>
<dbReference type="EMBL" id="CP060637">
    <property type="protein sequence ID" value="QNM15038.1"/>
    <property type="molecule type" value="Genomic_DNA"/>
</dbReference>
<proteinExistence type="predicted"/>
<keyword evidence="3" id="KW-1185">Reference proteome</keyword>
<evidence type="ECO:0000256" key="1">
    <source>
        <dbReference type="SAM" id="SignalP"/>
    </source>
</evidence>
<gene>
    <name evidence="2" type="ORF">H9Q81_08980</name>
</gene>
<feature type="signal peptide" evidence="1">
    <location>
        <begin position="1"/>
        <end position="17"/>
    </location>
</feature>
<protein>
    <submittedName>
        <fullName evidence="2">Uncharacterized protein</fullName>
    </submittedName>
</protein>
<dbReference type="Proteomes" id="UP000515913">
    <property type="component" value="Chromosome"/>
</dbReference>
<dbReference type="RefSeq" id="WP_187422811.1">
    <property type="nucleotide sequence ID" value="NZ_CP060637.1"/>
</dbReference>